<dbReference type="PANTHER" id="PTHR37981:SF1">
    <property type="entry name" value="SGNH HYDROLASE-TYPE ESTERASE DOMAIN-CONTAINING PROTEIN"/>
    <property type="match status" value="1"/>
</dbReference>
<name>A0A2B7YLI1_POLH7</name>
<dbReference type="AlphaFoldDB" id="A0A2B7YLI1"/>
<dbReference type="GO" id="GO:0016788">
    <property type="term" value="F:hydrolase activity, acting on ester bonds"/>
    <property type="evidence" value="ECO:0007669"/>
    <property type="project" value="InterPro"/>
</dbReference>
<dbReference type="InterPro" id="IPR037460">
    <property type="entry name" value="SEST-like"/>
</dbReference>
<protein>
    <recommendedName>
        <fullName evidence="1">SGNH hydrolase-type esterase domain-containing protein</fullName>
    </recommendedName>
</protein>
<reference evidence="2 3" key="1">
    <citation type="submission" date="2017-10" db="EMBL/GenBank/DDBJ databases">
        <title>Comparative genomics in systemic dimorphic fungi from Ajellomycetaceae.</title>
        <authorList>
            <person name="Munoz J.F."/>
            <person name="Mcewen J.G."/>
            <person name="Clay O.K."/>
            <person name="Cuomo C.A."/>
        </authorList>
    </citation>
    <scope>NUCLEOTIDE SEQUENCE [LARGE SCALE GENOMIC DNA]</scope>
    <source>
        <strain evidence="2 3">UAMH7299</strain>
    </source>
</reference>
<dbReference type="OrthoDB" id="1896086at2759"/>
<dbReference type="EMBL" id="PDNA01000035">
    <property type="protein sequence ID" value="PGH21477.1"/>
    <property type="molecule type" value="Genomic_DNA"/>
</dbReference>
<evidence type="ECO:0000259" key="1">
    <source>
        <dbReference type="Pfam" id="PF13472"/>
    </source>
</evidence>
<dbReference type="GO" id="GO:0006629">
    <property type="term" value="P:lipid metabolic process"/>
    <property type="evidence" value="ECO:0007669"/>
    <property type="project" value="TreeGrafter"/>
</dbReference>
<dbReference type="CDD" id="cd01823">
    <property type="entry name" value="SEST_like"/>
    <property type="match status" value="1"/>
</dbReference>
<gene>
    <name evidence="2" type="ORF">AJ80_03268</name>
</gene>
<dbReference type="Pfam" id="PF13472">
    <property type="entry name" value="Lipase_GDSL_2"/>
    <property type="match status" value="1"/>
</dbReference>
<dbReference type="InterPro" id="IPR036514">
    <property type="entry name" value="SGNH_hydro_sf"/>
</dbReference>
<accession>A0A2B7YLI1</accession>
<feature type="domain" description="SGNH hydrolase-type esterase" evidence="1">
    <location>
        <begin position="80"/>
        <end position="289"/>
    </location>
</feature>
<dbReference type="Gene3D" id="3.40.50.1110">
    <property type="entry name" value="SGNH hydrolase"/>
    <property type="match status" value="1"/>
</dbReference>
<evidence type="ECO:0000313" key="2">
    <source>
        <dbReference type="EMBL" id="PGH21477.1"/>
    </source>
</evidence>
<comment type="caution">
    <text evidence="2">The sequence shown here is derived from an EMBL/GenBank/DDBJ whole genome shotgun (WGS) entry which is preliminary data.</text>
</comment>
<organism evidence="2 3">
    <name type="scientific">Polytolypa hystricis (strain UAMH7299)</name>
    <dbReference type="NCBI Taxonomy" id="1447883"/>
    <lineage>
        <taxon>Eukaryota</taxon>
        <taxon>Fungi</taxon>
        <taxon>Dikarya</taxon>
        <taxon>Ascomycota</taxon>
        <taxon>Pezizomycotina</taxon>
        <taxon>Eurotiomycetes</taxon>
        <taxon>Eurotiomycetidae</taxon>
        <taxon>Onygenales</taxon>
        <taxon>Onygenales incertae sedis</taxon>
        <taxon>Polytolypa</taxon>
    </lineage>
</organism>
<proteinExistence type="predicted"/>
<dbReference type="Proteomes" id="UP000224634">
    <property type="component" value="Unassembled WGS sequence"/>
</dbReference>
<evidence type="ECO:0000313" key="3">
    <source>
        <dbReference type="Proteomes" id="UP000224634"/>
    </source>
</evidence>
<keyword evidence="3" id="KW-1185">Reference proteome</keyword>
<dbReference type="InterPro" id="IPR013830">
    <property type="entry name" value="SGNH_hydro"/>
</dbReference>
<sequence>MVIFFVVPDTSRTVSTPVVSFIGLNFLVPFLLLQLVVATTELSQLTTLNNLSISSINMAPAADPSHSSAKIPIVIKGFAALGDSYAAGVDAGDMLSRSCWRFSDGYPGQLNRSDLLPPNHTFEFYACTGAVMRNHWHSAARPILLRRKEIWEQIRSIKNPDFVTLSIGGNDARFYDIMNSCLYRFTGPRATPCDTVLKETIARVQSDEFAETYNRVIDEILATNSANTFRVFVLGYSHFFDDALTDDCNDRSLGFWRLWQPRLTVNLRRRLNAATRGLNARIGQIVRNRDDERVIWVNWSPRFHGHRFCRPGRGIMDKTTWFFDAAFRTFAIGGIDPQTCEQDPAFNTWAAEALCGIAITHRDYPDLEPQEGELETLVIPYIGPDTARLFHPTLEGYAAIVEEIRAMWPYKGLAAEPESLDRTEGLHLT</sequence>
<dbReference type="SUPFAM" id="SSF52266">
    <property type="entry name" value="SGNH hydrolase"/>
    <property type="match status" value="1"/>
</dbReference>
<dbReference type="PANTHER" id="PTHR37981">
    <property type="entry name" value="LIPASE 2"/>
    <property type="match status" value="1"/>
</dbReference>